<gene>
    <name evidence="2" type="ORF">M9Y10_009991</name>
</gene>
<proteinExistence type="predicted"/>
<dbReference type="InterPro" id="IPR011009">
    <property type="entry name" value="Kinase-like_dom_sf"/>
</dbReference>
<feature type="domain" description="Protein kinase" evidence="1">
    <location>
        <begin position="1"/>
        <end position="109"/>
    </location>
</feature>
<dbReference type="InterPro" id="IPR000719">
    <property type="entry name" value="Prot_kinase_dom"/>
</dbReference>
<dbReference type="PANTHER" id="PTHR44329">
    <property type="entry name" value="SERINE/THREONINE-PROTEIN KINASE TNNI3K-RELATED"/>
    <property type="match status" value="1"/>
</dbReference>
<evidence type="ECO:0000313" key="3">
    <source>
        <dbReference type="Proteomes" id="UP001470230"/>
    </source>
</evidence>
<reference evidence="2 3" key="1">
    <citation type="submission" date="2024-04" db="EMBL/GenBank/DDBJ databases">
        <title>Tritrichomonas musculus Genome.</title>
        <authorList>
            <person name="Alves-Ferreira E."/>
            <person name="Grigg M."/>
            <person name="Lorenzi H."/>
            <person name="Galac M."/>
        </authorList>
    </citation>
    <scope>NUCLEOTIDE SEQUENCE [LARGE SCALE GENOMIC DNA]</scope>
    <source>
        <strain evidence="2 3">EAF2021</strain>
    </source>
</reference>
<dbReference type="SUPFAM" id="SSF56112">
    <property type="entry name" value="Protein kinase-like (PK-like)"/>
    <property type="match status" value="1"/>
</dbReference>
<dbReference type="InterPro" id="IPR051681">
    <property type="entry name" value="Ser/Thr_Kinases-Pseudokinases"/>
</dbReference>
<evidence type="ECO:0000313" key="2">
    <source>
        <dbReference type="EMBL" id="KAK8867022.1"/>
    </source>
</evidence>
<accession>A0ABR2IQ42</accession>
<evidence type="ECO:0000259" key="1">
    <source>
        <dbReference type="PROSITE" id="PS50011"/>
    </source>
</evidence>
<dbReference type="Proteomes" id="UP001470230">
    <property type="component" value="Unassembled WGS sequence"/>
</dbReference>
<dbReference type="EMBL" id="JAPFFF010000015">
    <property type="protein sequence ID" value="KAK8867022.1"/>
    <property type="molecule type" value="Genomic_DNA"/>
</dbReference>
<dbReference type="Gene3D" id="1.10.510.10">
    <property type="entry name" value="Transferase(Phosphotransferase) domain 1"/>
    <property type="match status" value="1"/>
</dbReference>
<protein>
    <recommendedName>
        <fullName evidence="1">Protein kinase domain-containing protein</fullName>
    </recommendedName>
</protein>
<keyword evidence="3" id="KW-1185">Reference proteome</keyword>
<organism evidence="2 3">
    <name type="scientific">Tritrichomonas musculus</name>
    <dbReference type="NCBI Taxonomy" id="1915356"/>
    <lineage>
        <taxon>Eukaryota</taxon>
        <taxon>Metamonada</taxon>
        <taxon>Parabasalia</taxon>
        <taxon>Tritrichomonadida</taxon>
        <taxon>Tritrichomonadidae</taxon>
        <taxon>Tritrichomonas</taxon>
    </lineage>
</organism>
<sequence length="109" mass="12506">MLNRFLKAKIINFGQVHCYESISNESNISMTKNIGDFIFMSPEMQNDDDEYDIKTDVYSYGVIIYNLFTGKLPKFPPSFPLPSQSISICCIEPSERPSFNEILVFICIC</sequence>
<name>A0ABR2IQ42_9EUKA</name>
<comment type="caution">
    <text evidence="2">The sequence shown here is derived from an EMBL/GenBank/DDBJ whole genome shotgun (WGS) entry which is preliminary data.</text>
</comment>
<dbReference type="PROSITE" id="PS50011">
    <property type="entry name" value="PROTEIN_KINASE_DOM"/>
    <property type="match status" value="1"/>
</dbReference>
<dbReference type="Pfam" id="PF00069">
    <property type="entry name" value="Pkinase"/>
    <property type="match status" value="1"/>
</dbReference>